<dbReference type="KEGG" id="btw:BF38_6174"/>
<organism evidence="2 4">
    <name type="scientific">Bacillus thuringiensis</name>
    <dbReference type="NCBI Taxonomy" id="1428"/>
    <lineage>
        <taxon>Bacteria</taxon>
        <taxon>Bacillati</taxon>
        <taxon>Bacillota</taxon>
        <taxon>Bacilli</taxon>
        <taxon>Bacillales</taxon>
        <taxon>Bacillaceae</taxon>
        <taxon>Bacillus</taxon>
        <taxon>Bacillus cereus group</taxon>
    </lineage>
</organism>
<reference evidence="1 3" key="1">
    <citation type="journal article" date="2015" name="Genome Announc.">
        <title>Complete genome sequences for 35 biothreat assay-relevant bacillus species.</title>
        <authorList>
            <person name="Johnson S.L."/>
            <person name="Daligault H.E."/>
            <person name="Davenport K.W."/>
            <person name="Jaissle J."/>
            <person name="Frey K.G."/>
            <person name="Ladner J.T."/>
            <person name="Broomall S.M."/>
            <person name="Bishop-Lilly K.A."/>
            <person name="Bruce D.C."/>
            <person name="Gibbons H.S."/>
            <person name="Coyne S.R."/>
            <person name="Lo C.C."/>
            <person name="Meincke L."/>
            <person name="Munk A.C."/>
            <person name="Koroleva G.I."/>
            <person name="Rosenzweig C.N."/>
            <person name="Palacios G.F."/>
            <person name="Redden C.L."/>
            <person name="Minogue T.D."/>
            <person name="Chain P.S."/>
        </authorList>
    </citation>
    <scope>NUCLEOTIDE SEQUENCE [LARGE SCALE GENOMIC DNA]</scope>
    <source>
        <strain evidence="1 3">HD1011</strain>
        <plasmid evidence="1 3">3</plasmid>
    </source>
</reference>
<geneLocation type="plasmid" evidence="1 3">
    <name>3</name>
</geneLocation>
<evidence type="ECO:0000313" key="1">
    <source>
        <dbReference type="EMBL" id="AJG73605.1"/>
    </source>
</evidence>
<evidence type="ECO:0000313" key="3">
    <source>
        <dbReference type="Proteomes" id="UP000031876"/>
    </source>
</evidence>
<gene>
    <name evidence="1" type="ORF">BF38_6174</name>
    <name evidence="2" type="ORF">FOC89_00385</name>
</gene>
<dbReference type="EMBL" id="CP009332">
    <property type="protein sequence ID" value="AJG73605.1"/>
    <property type="molecule type" value="Genomic_DNA"/>
</dbReference>
<evidence type="ECO:0000313" key="2">
    <source>
        <dbReference type="EMBL" id="QKH22476.1"/>
    </source>
</evidence>
<dbReference type="AlphaFoldDB" id="A0A0B5NAZ7"/>
<name>A0A0B5NAZ7_BACTU</name>
<reference evidence="2 4" key="2">
    <citation type="submission" date="2020-05" db="EMBL/GenBank/DDBJ databases">
        <title>FDA dAtabase for Regulatory Grade micrObial Sequences (FDA-ARGOS): Supporting development and validation of Infectious Disease Dx tests.</title>
        <authorList>
            <person name="Nelson B."/>
            <person name="Plummer A."/>
            <person name="Tallon L."/>
            <person name="Sadzewicz L."/>
            <person name="Zhao X."/>
            <person name="Vavikolanu K."/>
            <person name="Mehta A."/>
            <person name="Aluvathingal J."/>
            <person name="Nadendla S."/>
            <person name="Myers T."/>
            <person name="Yan Y."/>
            <person name="Sichtig H."/>
        </authorList>
    </citation>
    <scope>NUCLEOTIDE SEQUENCE [LARGE SCALE GENOMIC DNA]</scope>
    <source>
        <strain evidence="2 4">FDAARGOS_795</strain>
        <plasmid evidence="2 4">unnamed1</plasmid>
    </source>
</reference>
<dbReference type="RefSeq" id="WP_000494843.1">
    <property type="nucleotide sequence ID" value="NZ_CP009332.1"/>
</dbReference>
<evidence type="ECO:0000313" key="4">
    <source>
        <dbReference type="Proteomes" id="UP000501107"/>
    </source>
</evidence>
<keyword evidence="2" id="KW-0614">Plasmid</keyword>
<dbReference type="Proteomes" id="UP000031876">
    <property type="component" value="Plasmid 3"/>
</dbReference>
<dbReference type="Proteomes" id="UP000501107">
    <property type="component" value="Plasmid unnamed1"/>
</dbReference>
<proteinExistence type="predicted"/>
<geneLocation type="plasmid" evidence="2 4">
    <name>unnamed1</name>
</geneLocation>
<dbReference type="EMBL" id="CP053977">
    <property type="protein sequence ID" value="QKH22476.1"/>
    <property type="molecule type" value="Genomic_DNA"/>
</dbReference>
<sequence>MFTNERTKEWNYALEEHRKYNLIRIFLNNKLIIAQPKEVSDDLKKVGFLDKNEIEENIALYVHNIIKEELSIRDGALDEDEGAKRTIYTMWFHAFKGKESIANMSCEIYYKPGRYVGMKCNEVSKEVDAFMNDLDRMHEEDIVDVGPCHIKDWVKVKFKTQKNTLMHEAEFKRKYSQYFINNCLYEGCTTYSLKECSRTKSGISMKKLSEEEEINNALVLTRGILEKDMVTLNRYYVNGEFTDRTIKLSAESLVTMLNEKHYNARQENIESFIRYSLSKEEFEYDIVTYPASEGISNYQRLWELNIIKL</sequence>
<protein>
    <submittedName>
        <fullName evidence="2">Uncharacterized protein</fullName>
    </submittedName>
</protein>
<accession>A0A0B5NAZ7</accession>